<accession>A0A9D1U4W9</accession>
<feature type="domain" description="N-acetyltransferase" evidence="2">
    <location>
        <begin position="2"/>
        <end position="89"/>
    </location>
</feature>
<dbReference type="InterPro" id="IPR031165">
    <property type="entry name" value="GNAT_YJDJ"/>
</dbReference>
<name>A0A9D1U4W9_9LACO</name>
<dbReference type="SUPFAM" id="SSF55729">
    <property type="entry name" value="Acyl-CoA N-acyltransferases (Nat)"/>
    <property type="match status" value="1"/>
</dbReference>
<comment type="caution">
    <text evidence="3">The sequence shown here is derived from an EMBL/GenBank/DDBJ whole genome shotgun (WGS) entry which is preliminary data.</text>
</comment>
<reference evidence="3" key="1">
    <citation type="journal article" date="2021" name="PeerJ">
        <title>Extensive microbial diversity within the chicken gut microbiome revealed by metagenomics and culture.</title>
        <authorList>
            <person name="Gilroy R."/>
            <person name="Ravi A."/>
            <person name="Getino M."/>
            <person name="Pursley I."/>
            <person name="Horton D.L."/>
            <person name="Alikhan N.F."/>
            <person name="Baker D."/>
            <person name="Gharbi K."/>
            <person name="Hall N."/>
            <person name="Watson M."/>
            <person name="Adriaenssens E.M."/>
            <person name="Foster-Nyarko E."/>
            <person name="Jarju S."/>
            <person name="Secka A."/>
            <person name="Antonio M."/>
            <person name="Oren A."/>
            <person name="Chaudhuri R.R."/>
            <person name="La Ragione R."/>
            <person name="Hildebrand F."/>
            <person name="Pallen M.J."/>
        </authorList>
    </citation>
    <scope>NUCLEOTIDE SEQUENCE</scope>
    <source>
        <strain evidence="3">ChiHejej3B27-2180</strain>
    </source>
</reference>
<evidence type="ECO:0000259" key="1">
    <source>
        <dbReference type="PROSITE" id="PS51186"/>
    </source>
</evidence>
<feature type="domain" description="N-acetyltransferase" evidence="1">
    <location>
        <begin position="1"/>
        <end position="95"/>
    </location>
</feature>
<gene>
    <name evidence="3" type="ORF">H9876_05480</name>
</gene>
<dbReference type="PANTHER" id="PTHR31435">
    <property type="entry name" value="PROTEIN NATD1"/>
    <property type="match status" value="1"/>
</dbReference>
<dbReference type="PANTHER" id="PTHR31435:SF10">
    <property type="entry name" value="BSR4717 PROTEIN"/>
    <property type="match status" value="1"/>
</dbReference>
<dbReference type="GO" id="GO:0016747">
    <property type="term" value="F:acyltransferase activity, transferring groups other than amino-acyl groups"/>
    <property type="evidence" value="ECO:0007669"/>
    <property type="project" value="InterPro"/>
</dbReference>
<dbReference type="PROSITE" id="PS51186">
    <property type="entry name" value="GNAT"/>
    <property type="match status" value="1"/>
</dbReference>
<dbReference type="CDD" id="cd04301">
    <property type="entry name" value="NAT_SF"/>
    <property type="match status" value="1"/>
</dbReference>
<protein>
    <submittedName>
        <fullName evidence="3">N-acetyltransferase</fullName>
    </submittedName>
</protein>
<organism evidence="3 4">
    <name type="scientific">Candidatus Limosilactobacillus merdipullorum</name>
    <dbReference type="NCBI Taxonomy" id="2838653"/>
    <lineage>
        <taxon>Bacteria</taxon>
        <taxon>Bacillati</taxon>
        <taxon>Bacillota</taxon>
        <taxon>Bacilli</taxon>
        <taxon>Lactobacillales</taxon>
        <taxon>Lactobacillaceae</taxon>
        <taxon>Limosilactobacillus</taxon>
    </lineage>
</organism>
<evidence type="ECO:0000259" key="2">
    <source>
        <dbReference type="PROSITE" id="PS51729"/>
    </source>
</evidence>
<proteinExistence type="predicted"/>
<evidence type="ECO:0000313" key="4">
    <source>
        <dbReference type="Proteomes" id="UP000886878"/>
    </source>
</evidence>
<dbReference type="InterPro" id="IPR045057">
    <property type="entry name" value="Gcn5-rel_NAT"/>
</dbReference>
<dbReference type="InterPro" id="IPR000182">
    <property type="entry name" value="GNAT_dom"/>
</dbReference>
<dbReference type="EMBL" id="DXGK01000116">
    <property type="protein sequence ID" value="HIW70799.1"/>
    <property type="molecule type" value="Genomic_DNA"/>
</dbReference>
<evidence type="ECO:0000313" key="3">
    <source>
        <dbReference type="EMBL" id="HIW70799.1"/>
    </source>
</evidence>
<dbReference type="InterPro" id="IPR016181">
    <property type="entry name" value="Acyl_CoA_acyltransferase"/>
</dbReference>
<dbReference type="PROSITE" id="PS51729">
    <property type="entry name" value="GNAT_YJDJ"/>
    <property type="match status" value="1"/>
</dbReference>
<dbReference type="AlphaFoldDB" id="A0A9D1U4W9"/>
<sequence length="95" mass="10883">MNFVVDHHRLTVTDNGTWVGELSFPALSDQKVVLERTFVAPAYQGQGIGSLLVAQFVAYAKQHHLVVKLMCPFAKQEFDRHLAYQEVLPESDRWR</sequence>
<reference evidence="3" key="2">
    <citation type="submission" date="2021-04" db="EMBL/GenBank/DDBJ databases">
        <authorList>
            <person name="Gilroy R."/>
        </authorList>
    </citation>
    <scope>NUCLEOTIDE SEQUENCE</scope>
    <source>
        <strain evidence="3">ChiHejej3B27-2180</strain>
    </source>
</reference>
<dbReference type="Gene3D" id="3.40.630.30">
    <property type="match status" value="1"/>
</dbReference>
<dbReference type="Pfam" id="PF14542">
    <property type="entry name" value="Acetyltransf_CG"/>
    <property type="match status" value="1"/>
</dbReference>
<dbReference type="Proteomes" id="UP000886878">
    <property type="component" value="Unassembled WGS sequence"/>
</dbReference>